<protein>
    <submittedName>
        <fullName evidence="1">Uncharacterized protein</fullName>
    </submittedName>
</protein>
<gene>
    <name evidence="1" type="ordered locus">SE_1173</name>
</gene>
<accession>A0A0H2VIP6</accession>
<dbReference type="EMBL" id="AE015929">
    <property type="protein sequence ID" value="AAO04772.1"/>
    <property type="molecule type" value="Genomic_DNA"/>
</dbReference>
<evidence type="ECO:0000313" key="1">
    <source>
        <dbReference type="EMBL" id="AAO04772.1"/>
    </source>
</evidence>
<name>A0A0H2VIP6_STAES</name>
<proteinExistence type="predicted"/>
<reference evidence="1 2" key="1">
    <citation type="journal article" date="2003" name="Mol. Microbiol.">
        <title>Genome-based analysis of virulence genes in a non-biofilm-forming Staphylococcus epidermidis strain (ATCC 12228).</title>
        <authorList>
            <person name="Zhang Y.Q."/>
            <person name="Ren S.X."/>
            <person name="Li H.L."/>
            <person name="Wang Y.X."/>
            <person name="Fu G."/>
            <person name="Yang J."/>
            <person name="Qin Z.Q."/>
            <person name="Miao Y.G."/>
            <person name="Wang W.Y."/>
            <person name="Chen R.S."/>
            <person name="Shen Y."/>
            <person name="Chen Z."/>
            <person name="Yuan Z.H."/>
            <person name="Zhao G.P."/>
            <person name="Qu D."/>
            <person name="Danchin A."/>
            <person name="Wen Y.M."/>
        </authorList>
    </citation>
    <scope>NUCLEOTIDE SEQUENCE [LARGE SCALE GENOMIC DNA]</scope>
    <source>
        <strain evidence="2">ATCC 12228 / FDA PCI 1200</strain>
    </source>
</reference>
<dbReference type="AlphaFoldDB" id="A0A0H2VIP6"/>
<dbReference type="HOGENOM" id="CLU_3376179_0_0_9"/>
<dbReference type="Proteomes" id="UP000001411">
    <property type="component" value="Chromosome"/>
</dbReference>
<dbReference type="OrthoDB" id="9858281at2"/>
<dbReference type="KEGG" id="sep:SE_1173"/>
<organism evidence="1 2">
    <name type="scientific">Staphylococcus epidermidis (strain ATCC 12228 / FDA PCI 1200)</name>
    <dbReference type="NCBI Taxonomy" id="176280"/>
    <lineage>
        <taxon>Bacteria</taxon>
        <taxon>Bacillati</taxon>
        <taxon>Bacillota</taxon>
        <taxon>Bacilli</taxon>
        <taxon>Bacillales</taxon>
        <taxon>Staphylococcaceae</taxon>
        <taxon>Staphylococcus</taxon>
    </lineage>
</organism>
<sequence>MSSLVPNKQPQMNHIKQFIWGSIHLIADYFIVYG</sequence>
<evidence type="ECO:0000313" key="2">
    <source>
        <dbReference type="Proteomes" id="UP000001411"/>
    </source>
</evidence>